<organism evidence="1 2">
    <name type="scientific">Prorocentrum cordatum</name>
    <dbReference type="NCBI Taxonomy" id="2364126"/>
    <lineage>
        <taxon>Eukaryota</taxon>
        <taxon>Sar</taxon>
        <taxon>Alveolata</taxon>
        <taxon>Dinophyceae</taxon>
        <taxon>Prorocentrales</taxon>
        <taxon>Prorocentraceae</taxon>
        <taxon>Prorocentrum</taxon>
    </lineage>
</organism>
<comment type="caution">
    <text evidence="1">The sequence shown here is derived from an EMBL/GenBank/DDBJ whole genome shotgun (WGS) entry which is preliminary data.</text>
</comment>
<dbReference type="Proteomes" id="UP001189429">
    <property type="component" value="Unassembled WGS sequence"/>
</dbReference>
<evidence type="ECO:0000313" key="2">
    <source>
        <dbReference type="Proteomes" id="UP001189429"/>
    </source>
</evidence>
<keyword evidence="2" id="KW-1185">Reference proteome</keyword>
<gene>
    <name evidence="1" type="ORF">PCOR1329_LOCUS78488</name>
</gene>
<evidence type="ECO:0000313" key="1">
    <source>
        <dbReference type="EMBL" id="CAK0901575.1"/>
    </source>
</evidence>
<accession>A0ABN9XPA6</accession>
<name>A0ABN9XPA6_9DINO</name>
<sequence>MFILEGASAVSSLVKRSPMPGNIVVPPGSAALAYRSLRLSKSHYVIDWGVVSWMPLASLPTKLRWKRTSGQRKRLLPTVMMFPSGPSGSSCDFSLSELSVAAFFSVPSRAGCSRAFP</sequence>
<protein>
    <submittedName>
        <fullName evidence="1">Uncharacterized protein</fullName>
    </submittedName>
</protein>
<reference evidence="1" key="1">
    <citation type="submission" date="2023-10" db="EMBL/GenBank/DDBJ databases">
        <authorList>
            <person name="Chen Y."/>
            <person name="Shah S."/>
            <person name="Dougan E. K."/>
            <person name="Thang M."/>
            <person name="Chan C."/>
        </authorList>
    </citation>
    <scope>NUCLEOTIDE SEQUENCE [LARGE SCALE GENOMIC DNA]</scope>
</reference>
<proteinExistence type="predicted"/>
<dbReference type="EMBL" id="CAUYUJ010020949">
    <property type="protein sequence ID" value="CAK0901575.1"/>
    <property type="molecule type" value="Genomic_DNA"/>
</dbReference>